<comment type="similarity">
    <text evidence="2">Belongs to the Rht family.</text>
</comment>
<dbReference type="AlphaFoldDB" id="N6VRY3"/>
<dbReference type="PANTHER" id="PTHR30086">
    <property type="entry name" value="ARGININE EXPORTER PROTEIN ARGO"/>
    <property type="match status" value="1"/>
</dbReference>
<dbReference type="PIRSF" id="PIRSF006324">
    <property type="entry name" value="LeuE"/>
    <property type="match status" value="1"/>
</dbReference>
<reference evidence="8 9" key="1">
    <citation type="journal article" date="2013" name="Genome Announc.">
        <title>Genome Sequence of the Polycyclic Aromatic Hydrocarbon-Degrading Bacterium Strain Marinobacter nanhaiticus D15-8WT.</title>
        <authorList>
            <person name="Cui Z."/>
            <person name="Gao W."/>
            <person name="Li Q."/>
            <person name="Xu G."/>
            <person name="Zheng L."/>
        </authorList>
    </citation>
    <scope>NUCLEOTIDE SEQUENCE [LARGE SCALE GENOMIC DNA]</scope>
    <source>
        <strain evidence="8 9">D15-8W</strain>
    </source>
</reference>
<comment type="caution">
    <text evidence="8">The sequence shown here is derived from an EMBL/GenBank/DDBJ whole genome shotgun (WGS) entry which is preliminary data.</text>
</comment>
<evidence type="ECO:0000256" key="5">
    <source>
        <dbReference type="ARBA" id="ARBA00022989"/>
    </source>
</evidence>
<name>N6VRY3_9GAMM</name>
<keyword evidence="9" id="KW-1185">Reference proteome</keyword>
<feature type="transmembrane region" description="Helical" evidence="7">
    <location>
        <begin position="6"/>
        <end position="28"/>
    </location>
</feature>
<evidence type="ECO:0000256" key="7">
    <source>
        <dbReference type="SAM" id="Phobius"/>
    </source>
</evidence>
<dbReference type="STRING" id="626887.J057_16195"/>
<dbReference type="GO" id="GO:0042970">
    <property type="term" value="F:homoserine transmembrane transporter activity"/>
    <property type="evidence" value="ECO:0007669"/>
    <property type="project" value="TreeGrafter"/>
</dbReference>
<dbReference type="Pfam" id="PF01810">
    <property type="entry name" value="LysE"/>
    <property type="match status" value="1"/>
</dbReference>
<dbReference type="PANTHER" id="PTHR30086:SF14">
    <property type="entry name" value="HOMOSERINE_HOMOSERINE LACTONE EFFLUX PROTEIN"/>
    <property type="match status" value="1"/>
</dbReference>
<keyword evidence="5 7" id="KW-1133">Transmembrane helix</keyword>
<dbReference type="OrthoDB" id="9804822at2"/>
<evidence type="ECO:0000256" key="4">
    <source>
        <dbReference type="ARBA" id="ARBA00022692"/>
    </source>
</evidence>
<dbReference type="Proteomes" id="UP000013165">
    <property type="component" value="Unassembled WGS sequence"/>
</dbReference>
<feature type="transmembrane region" description="Helical" evidence="7">
    <location>
        <begin position="144"/>
        <end position="164"/>
    </location>
</feature>
<evidence type="ECO:0000313" key="8">
    <source>
        <dbReference type="EMBL" id="ENO12955.1"/>
    </source>
</evidence>
<dbReference type="eggNOG" id="COG1280">
    <property type="taxonomic scope" value="Bacteria"/>
</dbReference>
<dbReference type="InterPro" id="IPR001123">
    <property type="entry name" value="LeuE-type"/>
</dbReference>
<accession>N6VRY3</accession>
<evidence type="ECO:0000256" key="3">
    <source>
        <dbReference type="ARBA" id="ARBA00022475"/>
    </source>
</evidence>
<keyword evidence="3" id="KW-1003">Cell membrane</keyword>
<feature type="transmembrane region" description="Helical" evidence="7">
    <location>
        <begin position="117"/>
        <end position="138"/>
    </location>
</feature>
<comment type="subcellular location">
    <subcellularLocation>
        <location evidence="1">Cell membrane</location>
        <topology evidence="1">Multi-pass membrane protein</topology>
    </subcellularLocation>
</comment>
<protein>
    <submittedName>
        <fullName evidence="8">LysE family translocator</fullName>
    </submittedName>
</protein>
<feature type="transmembrane region" description="Helical" evidence="7">
    <location>
        <begin position="185"/>
        <end position="204"/>
    </location>
</feature>
<evidence type="ECO:0000313" key="9">
    <source>
        <dbReference type="Proteomes" id="UP000013165"/>
    </source>
</evidence>
<keyword evidence="6 7" id="KW-0472">Membrane</keyword>
<gene>
    <name evidence="8" type="ORF">J057_16195</name>
</gene>
<dbReference type="GO" id="GO:0005886">
    <property type="term" value="C:plasma membrane"/>
    <property type="evidence" value="ECO:0007669"/>
    <property type="project" value="UniProtKB-SubCell"/>
</dbReference>
<organism evidence="8 9">
    <name type="scientific">Marinobacter nanhaiticus D15-8W</name>
    <dbReference type="NCBI Taxonomy" id="626887"/>
    <lineage>
        <taxon>Bacteria</taxon>
        <taxon>Pseudomonadati</taxon>
        <taxon>Pseudomonadota</taxon>
        <taxon>Gammaproteobacteria</taxon>
        <taxon>Pseudomonadales</taxon>
        <taxon>Marinobacteraceae</taxon>
        <taxon>Marinobacter</taxon>
    </lineage>
</organism>
<dbReference type="RefSeq" id="WP_004581180.1">
    <property type="nucleotide sequence ID" value="NZ_AP028878.1"/>
</dbReference>
<keyword evidence="4 7" id="KW-0812">Transmembrane</keyword>
<evidence type="ECO:0000256" key="6">
    <source>
        <dbReference type="ARBA" id="ARBA00023136"/>
    </source>
</evidence>
<proteinExistence type="inferred from homology"/>
<sequence>MSISTWLLFIAAAAVSILSPGPAVLVALRNGMSGDIRKVVLSSLGNVCGLLAIAGFAVLGLGVVLKTSEWLFLLLKLLGAAYLIYLGVRQWRSHGFVLSPSGQGEHRTGVRLFTEGLLVAVSNPKAILFFTALFPQFLDTGRPVWPQFLLMVGTFMAFSFLTLVAYGTLAKRITRILNSARRTRWFNRILGGAFVSLGISVMRLKQPV</sequence>
<dbReference type="PATRIC" id="fig|626887.3.peg.3237"/>
<dbReference type="HOGENOM" id="CLU_079569_2_3_6"/>
<feature type="transmembrane region" description="Helical" evidence="7">
    <location>
        <begin position="70"/>
        <end position="88"/>
    </location>
</feature>
<evidence type="ECO:0000256" key="1">
    <source>
        <dbReference type="ARBA" id="ARBA00004651"/>
    </source>
</evidence>
<evidence type="ECO:0000256" key="2">
    <source>
        <dbReference type="ARBA" id="ARBA00007928"/>
    </source>
</evidence>
<feature type="transmembrane region" description="Helical" evidence="7">
    <location>
        <begin position="40"/>
        <end position="64"/>
    </location>
</feature>
<dbReference type="EMBL" id="APLQ01000014">
    <property type="protein sequence ID" value="ENO12955.1"/>
    <property type="molecule type" value="Genomic_DNA"/>
</dbReference>